<proteinExistence type="predicted"/>
<dbReference type="EMBL" id="FQUK01000030">
    <property type="protein sequence ID" value="SHF09580.1"/>
    <property type="molecule type" value="Genomic_DNA"/>
</dbReference>
<dbReference type="Gene3D" id="1.20.1510.10">
    <property type="entry name" value="Cation efflux protein transmembrane domain"/>
    <property type="match status" value="1"/>
</dbReference>
<dbReference type="SUPFAM" id="SSF161111">
    <property type="entry name" value="Cation efflux protein transmembrane domain-like"/>
    <property type="match status" value="1"/>
</dbReference>
<evidence type="ECO:0000313" key="8">
    <source>
        <dbReference type="Proteomes" id="UP000242857"/>
    </source>
</evidence>
<feature type="domain" description="Cation efflux protein transmembrane" evidence="6">
    <location>
        <begin position="80"/>
        <end position="201"/>
    </location>
</feature>
<evidence type="ECO:0000313" key="7">
    <source>
        <dbReference type="EMBL" id="SHF09580.1"/>
    </source>
</evidence>
<dbReference type="RefSeq" id="WP_072756231.1">
    <property type="nucleotide sequence ID" value="NZ_FQUK01000030.1"/>
</dbReference>
<dbReference type="OrthoDB" id="9799649at2"/>
<dbReference type="AlphaFoldDB" id="A0A1M4YUY7"/>
<reference evidence="8" key="1">
    <citation type="submission" date="2016-11" db="EMBL/GenBank/DDBJ databases">
        <authorList>
            <person name="Varghese N."/>
            <person name="Submissions S."/>
        </authorList>
    </citation>
    <scope>NUCLEOTIDE SEQUENCE [LARGE SCALE GENOMIC DNA]</scope>
    <source>
        <strain evidence="8">DSM 14834</strain>
    </source>
</reference>
<accession>A0A1M4YUY7</accession>
<dbReference type="InterPro" id="IPR058533">
    <property type="entry name" value="Cation_efflux_TM"/>
</dbReference>
<keyword evidence="8" id="KW-1185">Reference proteome</keyword>
<evidence type="ECO:0000256" key="3">
    <source>
        <dbReference type="ARBA" id="ARBA00022989"/>
    </source>
</evidence>
<evidence type="ECO:0000256" key="5">
    <source>
        <dbReference type="SAM" id="Phobius"/>
    </source>
</evidence>
<evidence type="ECO:0000259" key="6">
    <source>
        <dbReference type="Pfam" id="PF01545"/>
    </source>
</evidence>
<evidence type="ECO:0000256" key="4">
    <source>
        <dbReference type="ARBA" id="ARBA00023136"/>
    </source>
</evidence>
<evidence type="ECO:0000256" key="2">
    <source>
        <dbReference type="ARBA" id="ARBA00022692"/>
    </source>
</evidence>
<dbReference type="GO" id="GO:0016020">
    <property type="term" value="C:membrane"/>
    <property type="evidence" value="ECO:0007669"/>
    <property type="project" value="UniProtKB-SubCell"/>
</dbReference>
<dbReference type="GO" id="GO:0008324">
    <property type="term" value="F:monoatomic cation transmembrane transporter activity"/>
    <property type="evidence" value="ECO:0007669"/>
    <property type="project" value="InterPro"/>
</dbReference>
<feature type="transmembrane region" description="Helical" evidence="5">
    <location>
        <begin position="176"/>
        <end position="194"/>
    </location>
</feature>
<keyword evidence="3 5" id="KW-1133">Transmembrane helix</keyword>
<sequence length="204" mass="21257">MGKACCGPGPDVERLQAEQRRALKIVLAINASTFAMMLVASLASGSVSLLSGGLDNLGDALTYGASLAVVGRPAPWKARVSLLKAALILAAAMGVAVQLAIRIGEPSAPALDTMSVAAVLNLAANVYCLRLLTPFRHGDINMASSWECSRNDVMEGVAVLLTAGAVWLTGSGWADIVVAAALLVLFLRSAMRVTRDAWAELRRA</sequence>
<feature type="transmembrane region" description="Helical" evidence="5">
    <location>
        <begin position="22"/>
        <end position="43"/>
    </location>
</feature>
<protein>
    <submittedName>
        <fullName evidence="7">Cation efflux family protein</fullName>
    </submittedName>
</protein>
<organism evidence="7 8">
    <name type="scientific">Thermomonas hydrothermalis</name>
    <dbReference type="NCBI Taxonomy" id="213588"/>
    <lineage>
        <taxon>Bacteria</taxon>
        <taxon>Pseudomonadati</taxon>
        <taxon>Pseudomonadota</taxon>
        <taxon>Gammaproteobacteria</taxon>
        <taxon>Lysobacterales</taxon>
        <taxon>Lysobacteraceae</taxon>
        <taxon>Thermomonas</taxon>
    </lineage>
</organism>
<dbReference type="GO" id="GO:0006829">
    <property type="term" value="P:zinc ion transport"/>
    <property type="evidence" value="ECO:0007669"/>
    <property type="project" value="UniProtKB-KW"/>
</dbReference>
<keyword evidence="2 5" id="KW-0812">Transmembrane</keyword>
<dbReference type="STRING" id="213588.SAMN02745204_01780"/>
<evidence type="ECO:0000256" key="1">
    <source>
        <dbReference type="ARBA" id="ARBA00004141"/>
    </source>
</evidence>
<dbReference type="Proteomes" id="UP000242857">
    <property type="component" value="Unassembled WGS sequence"/>
</dbReference>
<gene>
    <name evidence="7" type="ORF">SAMN02745204_01780</name>
</gene>
<dbReference type="InterPro" id="IPR027469">
    <property type="entry name" value="Cation_efflux_TMD_sf"/>
</dbReference>
<name>A0A1M4YUY7_9GAMM</name>
<keyword evidence="4 5" id="KW-0472">Membrane</keyword>
<dbReference type="Pfam" id="PF01545">
    <property type="entry name" value="Cation_efflux"/>
    <property type="match status" value="1"/>
</dbReference>
<comment type="subcellular location">
    <subcellularLocation>
        <location evidence="1">Membrane</location>
        <topology evidence="1">Multi-pass membrane protein</topology>
    </subcellularLocation>
</comment>